<feature type="signal peptide" evidence="3">
    <location>
        <begin position="1"/>
        <end position="21"/>
    </location>
</feature>
<evidence type="ECO:0000313" key="4">
    <source>
        <dbReference type="EMBL" id="EET60627.1"/>
    </source>
</evidence>
<dbReference type="eggNOG" id="COG2755">
    <property type="taxonomic scope" value="Bacteria"/>
</dbReference>
<dbReference type="AlphaFoldDB" id="C6LFP2"/>
<evidence type="ECO:0000256" key="1">
    <source>
        <dbReference type="ARBA" id="ARBA00022737"/>
    </source>
</evidence>
<keyword evidence="3" id="KW-0732">Signal</keyword>
<evidence type="ECO:0000256" key="3">
    <source>
        <dbReference type="SAM" id="SignalP"/>
    </source>
</evidence>
<sequence length="368" mass="41333">MKKIRFILMMACLLLTLGLGTTITGTKVEAAKLTNVMKAPKAKAGKWVIAAKGYRYRYNSGKYAKSAWLKIDGEIYYFMSNGYLKTGLAKYNGKRYFFESDGSLATGWQKIGTKRYYFSPKTGAAATGKVKIASKYYYFSTTGEMQTGWKKIGKYYYYFQSNGSMAVNKTVGKYYVNAQGIRTTAVAGTTNIPADKTQTSGKKTGSVDIFVGDSRTVGLGSAVGISSKCIAKVGEGYSWFVSTGESKLKKMLKANPTATVVFNLGVNDVANYNLYITRYKELMKSYPKAEFYFMSINPIDKKYDWGWFTCSTLQSYIKKFNTAVKSAFPDRYIDCYSYLQKNKFETVDGLHYTTATYKKIYSYVLTQV</sequence>
<dbReference type="eggNOG" id="COG5263">
    <property type="taxonomic scope" value="Bacteria"/>
</dbReference>
<protein>
    <submittedName>
        <fullName evidence="4">Cell wall-binding repeat protein</fullName>
    </submittedName>
</protein>
<evidence type="ECO:0000313" key="5">
    <source>
        <dbReference type="Proteomes" id="UP000005561"/>
    </source>
</evidence>
<dbReference type="InterPro" id="IPR018337">
    <property type="entry name" value="Cell_wall/Cho-bd_repeat"/>
</dbReference>
<dbReference type="OrthoDB" id="1976592at2"/>
<dbReference type="SUPFAM" id="SSF52266">
    <property type="entry name" value="SGNH hydrolase"/>
    <property type="match status" value="1"/>
</dbReference>
<dbReference type="CDD" id="cd00229">
    <property type="entry name" value="SGNH_hydrolase"/>
    <property type="match status" value="1"/>
</dbReference>
<feature type="chain" id="PRO_5039154435" evidence="3">
    <location>
        <begin position="22"/>
        <end position="368"/>
    </location>
</feature>
<comment type="caution">
    <text evidence="4">The sequence shown here is derived from an EMBL/GenBank/DDBJ whole genome shotgun (WGS) entry which is preliminary data.</text>
</comment>
<dbReference type="RefSeq" id="WP_006862236.1">
    <property type="nucleotide sequence ID" value="NZ_ACCL02000010.1"/>
</dbReference>
<dbReference type="EMBL" id="ACCL02000010">
    <property type="protein sequence ID" value="EET60627.1"/>
    <property type="molecule type" value="Genomic_DNA"/>
</dbReference>
<dbReference type="InterPro" id="IPR036514">
    <property type="entry name" value="SGNH_hydro_sf"/>
</dbReference>
<dbReference type="Pfam" id="PF19127">
    <property type="entry name" value="Choline_bind_3"/>
    <property type="match status" value="1"/>
</dbReference>
<accession>C6LFP2</accession>
<evidence type="ECO:0000256" key="2">
    <source>
        <dbReference type="PROSITE-ProRule" id="PRU00591"/>
    </source>
</evidence>
<dbReference type="PROSITE" id="PS51170">
    <property type="entry name" value="CW"/>
    <property type="match status" value="1"/>
</dbReference>
<keyword evidence="5" id="KW-1185">Reference proteome</keyword>
<dbReference type="STRING" id="168384.SAMN05660368_02053"/>
<name>C6LFP2_9FIRM</name>
<dbReference type="Pfam" id="PF01473">
    <property type="entry name" value="Choline_bind_1"/>
    <property type="match status" value="3"/>
</dbReference>
<dbReference type="Gene3D" id="3.40.50.1110">
    <property type="entry name" value="SGNH hydrolase"/>
    <property type="match status" value="1"/>
</dbReference>
<dbReference type="SUPFAM" id="SSF69360">
    <property type="entry name" value="Cell wall binding repeat"/>
    <property type="match status" value="1"/>
</dbReference>
<proteinExistence type="predicted"/>
<gene>
    <name evidence="4" type="ORF">BRYFOR_07445</name>
</gene>
<feature type="repeat" description="Cell wall-binding" evidence="2">
    <location>
        <begin position="146"/>
        <end position="165"/>
    </location>
</feature>
<dbReference type="Proteomes" id="UP000005561">
    <property type="component" value="Unassembled WGS sequence"/>
</dbReference>
<reference evidence="4" key="1">
    <citation type="submission" date="2009-07" db="EMBL/GenBank/DDBJ databases">
        <authorList>
            <person name="Weinstock G."/>
            <person name="Sodergren E."/>
            <person name="Clifton S."/>
            <person name="Fulton L."/>
            <person name="Fulton B."/>
            <person name="Courtney L."/>
            <person name="Fronick C."/>
            <person name="Harrison M."/>
            <person name="Strong C."/>
            <person name="Farmer C."/>
            <person name="Delahaunty K."/>
            <person name="Markovic C."/>
            <person name="Hall O."/>
            <person name="Minx P."/>
            <person name="Tomlinson C."/>
            <person name="Mitreva M."/>
            <person name="Nelson J."/>
            <person name="Hou S."/>
            <person name="Wollam A."/>
            <person name="Pepin K.H."/>
            <person name="Johnson M."/>
            <person name="Bhonagiri V."/>
            <person name="Nash W.E."/>
            <person name="Warren W."/>
            <person name="Chinwalla A."/>
            <person name="Mardis E.R."/>
            <person name="Wilson R.K."/>
        </authorList>
    </citation>
    <scope>NUCLEOTIDE SEQUENCE [LARGE SCALE GENOMIC DNA]</scope>
    <source>
        <strain evidence="4">DSM 14469</strain>
    </source>
</reference>
<organism evidence="4 5">
    <name type="scientific">Marvinbryantia formatexigens DSM 14469</name>
    <dbReference type="NCBI Taxonomy" id="478749"/>
    <lineage>
        <taxon>Bacteria</taxon>
        <taxon>Bacillati</taxon>
        <taxon>Bacillota</taxon>
        <taxon>Clostridia</taxon>
        <taxon>Lachnospirales</taxon>
        <taxon>Lachnospiraceae</taxon>
        <taxon>Marvinbryantia</taxon>
    </lineage>
</organism>
<dbReference type="Gene3D" id="2.10.270.10">
    <property type="entry name" value="Cholin Binding"/>
    <property type="match status" value="1"/>
</dbReference>
<keyword evidence="1" id="KW-0677">Repeat</keyword>